<dbReference type="Proteomes" id="UP000286931">
    <property type="component" value="Unassembled WGS sequence"/>
</dbReference>
<gene>
    <name evidence="2" type="ORF">EHYA_08660</name>
</gene>
<evidence type="ECO:0000313" key="2">
    <source>
        <dbReference type="EMBL" id="GCE00931.1"/>
    </source>
</evidence>
<dbReference type="AlphaFoldDB" id="A0A401Z2A5"/>
<dbReference type="EMBL" id="BIFH01000043">
    <property type="protein sequence ID" value="GCE00931.1"/>
    <property type="molecule type" value="Genomic_DNA"/>
</dbReference>
<protein>
    <submittedName>
        <fullName evidence="2">Uncharacterized protein</fullName>
    </submittedName>
</protein>
<evidence type="ECO:0000313" key="3">
    <source>
        <dbReference type="Proteomes" id="UP000286931"/>
    </source>
</evidence>
<proteinExistence type="predicted"/>
<keyword evidence="1" id="KW-0472">Membrane</keyword>
<feature type="transmembrane region" description="Helical" evidence="1">
    <location>
        <begin position="60"/>
        <end position="80"/>
    </location>
</feature>
<reference evidence="2 3" key="1">
    <citation type="submission" date="2018-12" db="EMBL/GenBank/DDBJ databases">
        <title>Draft genome sequence of Embleya hyalina NBRC 13850T.</title>
        <authorList>
            <person name="Komaki H."/>
            <person name="Hosoyama A."/>
            <person name="Kimura A."/>
            <person name="Ichikawa N."/>
            <person name="Tamura T."/>
        </authorList>
    </citation>
    <scope>NUCLEOTIDE SEQUENCE [LARGE SCALE GENOMIC DNA]</scope>
    <source>
        <strain evidence="2 3">NBRC 13850</strain>
    </source>
</reference>
<keyword evidence="1" id="KW-1133">Transmembrane helix</keyword>
<organism evidence="2 3">
    <name type="scientific">Embleya hyalina</name>
    <dbReference type="NCBI Taxonomy" id="516124"/>
    <lineage>
        <taxon>Bacteria</taxon>
        <taxon>Bacillati</taxon>
        <taxon>Actinomycetota</taxon>
        <taxon>Actinomycetes</taxon>
        <taxon>Kitasatosporales</taxon>
        <taxon>Streptomycetaceae</taxon>
        <taxon>Embleya</taxon>
    </lineage>
</organism>
<keyword evidence="3" id="KW-1185">Reference proteome</keyword>
<name>A0A401Z2A5_9ACTN</name>
<feature type="transmembrane region" description="Helical" evidence="1">
    <location>
        <begin position="20"/>
        <end position="40"/>
    </location>
</feature>
<comment type="caution">
    <text evidence="2">The sequence shown here is derived from an EMBL/GenBank/DDBJ whole genome shotgun (WGS) entry which is preliminary data.</text>
</comment>
<evidence type="ECO:0000256" key="1">
    <source>
        <dbReference type="SAM" id="Phobius"/>
    </source>
</evidence>
<sequence>MRTPPHRPGSVTPVVNRNALRAGAVSAVVTLMSLISAPAFANIRDDGDEPGASMGLGTTLAVFVGIPILAFVVIAGLVMLPDIIKKKR</sequence>
<keyword evidence="1" id="KW-0812">Transmembrane</keyword>
<accession>A0A401Z2A5</accession>
<dbReference type="RefSeq" id="WP_246127257.1">
    <property type="nucleotide sequence ID" value="NZ_BIFH01000043.1"/>
</dbReference>